<dbReference type="PANTHER" id="PTHR38696">
    <property type="entry name" value="MEDIATOR OF RNA POLYMERASE II TRANSCRIPTION SUBUNIT 13"/>
    <property type="match status" value="1"/>
</dbReference>
<proteinExistence type="predicted"/>
<dbReference type="PANTHER" id="PTHR38696:SF1">
    <property type="entry name" value="MEDIATOR OF RNA POLYMERASE II TRANSCRIPTION SUBUNIT 13"/>
    <property type="match status" value="1"/>
</dbReference>
<evidence type="ECO:0000313" key="1">
    <source>
        <dbReference type="EMBL" id="AYO44801.1"/>
    </source>
</evidence>
<accession>A0A3G2S9L1</accession>
<dbReference type="EMBL" id="CP033155">
    <property type="protein sequence ID" value="AYO44801.1"/>
    <property type="molecule type" value="Genomic_DNA"/>
</dbReference>
<dbReference type="VEuPathDB" id="FungiDB:DNF11_3851"/>
<reference evidence="1 2" key="1">
    <citation type="submission" date="2018-10" db="EMBL/GenBank/DDBJ databases">
        <title>Complete genome sequence of Malassezia restricta CBS 7877.</title>
        <authorList>
            <person name="Morand S.C."/>
            <person name="Bertignac M."/>
            <person name="Iltis A."/>
            <person name="Kolder I."/>
            <person name="Pirovano W."/>
            <person name="Jourdain R."/>
            <person name="Clavaud C."/>
        </authorList>
    </citation>
    <scope>NUCLEOTIDE SEQUENCE [LARGE SCALE GENOMIC DNA]</scope>
    <source>
        <strain evidence="1 2">CBS 7877</strain>
    </source>
</reference>
<dbReference type="Proteomes" id="UP000269793">
    <property type="component" value="Chromosome VIII"/>
</dbReference>
<gene>
    <name evidence="1" type="ORF">DNF11_3851</name>
</gene>
<dbReference type="AlphaFoldDB" id="A0A3G2S9L1"/>
<sequence length="257" mass="29467">MKWLRGSNESESQGPMAGYTFQSRMGSLSLHESDRIRFIGFPDDITNSARSTIAHSWPRGISWERFYAGSYEFKLHGRPWDGKAESGIFARRLVRNLLASLYSAGWVMIFSTDVSKKARDKDTFIFRHQSPPPPPAEWISIAFSNYNKIRLIDAPPDLAWALDRSISVARAPRAMYEYSPGVAELLLNSFYWLAQGSTTMHARQLLLQLVLTLEEHGFTVYASVDQKNTYQDDRSETDTWHLCRPTGWRPGMPVFHR</sequence>
<evidence type="ECO:0000313" key="2">
    <source>
        <dbReference type="Proteomes" id="UP000269793"/>
    </source>
</evidence>
<dbReference type="STRING" id="425264.A0A3G2S9L1"/>
<name>A0A3G2S9L1_MALR7</name>
<keyword evidence="2" id="KW-1185">Reference proteome</keyword>
<dbReference type="OrthoDB" id="58379at2759"/>
<protein>
    <submittedName>
        <fullName evidence="1">Uncharacterized protein</fullName>
    </submittedName>
</protein>
<organism evidence="1 2">
    <name type="scientific">Malassezia restricta (strain ATCC 96810 / NBRC 103918 / CBS 7877)</name>
    <name type="common">Seborrheic dermatitis infection agent</name>
    <dbReference type="NCBI Taxonomy" id="425264"/>
    <lineage>
        <taxon>Eukaryota</taxon>
        <taxon>Fungi</taxon>
        <taxon>Dikarya</taxon>
        <taxon>Basidiomycota</taxon>
        <taxon>Ustilaginomycotina</taxon>
        <taxon>Malasseziomycetes</taxon>
        <taxon>Malasseziales</taxon>
        <taxon>Malasseziaceae</taxon>
        <taxon>Malassezia</taxon>
    </lineage>
</organism>